<feature type="signal peptide" evidence="1">
    <location>
        <begin position="1"/>
        <end position="27"/>
    </location>
</feature>
<keyword evidence="1" id="KW-0732">Signal</keyword>
<gene>
    <name evidence="2" type="ORF">ACFPOF_08865</name>
</gene>
<evidence type="ECO:0000313" key="3">
    <source>
        <dbReference type="Proteomes" id="UP001596113"/>
    </source>
</evidence>
<dbReference type="Proteomes" id="UP001596113">
    <property type="component" value="Unassembled WGS sequence"/>
</dbReference>
<organism evidence="2 3">
    <name type="scientific">Cohnella soli</name>
    <dbReference type="NCBI Taxonomy" id="425005"/>
    <lineage>
        <taxon>Bacteria</taxon>
        <taxon>Bacillati</taxon>
        <taxon>Bacillota</taxon>
        <taxon>Bacilli</taxon>
        <taxon>Bacillales</taxon>
        <taxon>Paenibacillaceae</taxon>
        <taxon>Cohnella</taxon>
    </lineage>
</organism>
<protein>
    <submittedName>
        <fullName evidence="2">Uncharacterized protein</fullName>
    </submittedName>
</protein>
<proteinExistence type="predicted"/>
<evidence type="ECO:0000313" key="2">
    <source>
        <dbReference type="EMBL" id="MFC5402851.1"/>
    </source>
</evidence>
<accession>A0ABW0HNM3</accession>
<comment type="caution">
    <text evidence="2">The sequence shown here is derived from an EMBL/GenBank/DDBJ whole genome shotgun (WGS) entry which is preliminary data.</text>
</comment>
<reference evidence="3" key="1">
    <citation type="journal article" date="2019" name="Int. J. Syst. Evol. Microbiol.">
        <title>The Global Catalogue of Microorganisms (GCM) 10K type strain sequencing project: providing services to taxonomists for standard genome sequencing and annotation.</title>
        <authorList>
            <consortium name="The Broad Institute Genomics Platform"/>
            <consortium name="The Broad Institute Genome Sequencing Center for Infectious Disease"/>
            <person name="Wu L."/>
            <person name="Ma J."/>
        </authorList>
    </citation>
    <scope>NUCLEOTIDE SEQUENCE [LARGE SCALE GENOMIC DNA]</scope>
    <source>
        <strain evidence="3">CGMCC 1.18575</strain>
    </source>
</reference>
<feature type="chain" id="PRO_5046753126" evidence="1">
    <location>
        <begin position="28"/>
        <end position="280"/>
    </location>
</feature>
<dbReference type="EMBL" id="JBHSMI010000015">
    <property type="protein sequence ID" value="MFC5402851.1"/>
    <property type="molecule type" value="Genomic_DNA"/>
</dbReference>
<evidence type="ECO:0000256" key="1">
    <source>
        <dbReference type="SAM" id="SignalP"/>
    </source>
</evidence>
<name>A0ABW0HNM3_9BACL</name>
<sequence>MALRTSRIRLLLLGLLCCFTLSAISPAAVGAASSVVPGTLDGSKFAFGYVNESGKRVLSNTSTKPARFTIALFAPGSMLGIKYIKHQKQTDKSNGRQTMWNFDQDEGDLFTLPKGHIEGNSSVLLAEKKAFQGQELLKFTPEKNGKWDKASIAAIEKAKKRKVIRQRIIGHAGREAVVGVVEFARVAGKKPLASLVLSTKSGLVFQDFVGNNDKQSTWRVDDGGVFQSDSFGIVFLSRSKAGFALAYDWQGFEGSSLALLQQKGTAFRTVAEGYRYTSPV</sequence>
<keyword evidence="3" id="KW-1185">Reference proteome</keyword>
<dbReference type="RefSeq" id="WP_378131669.1">
    <property type="nucleotide sequence ID" value="NZ_JBHSMI010000015.1"/>
</dbReference>